<dbReference type="GO" id="GO:0046872">
    <property type="term" value="F:metal ion binding"/>
    <property type="evidence" value="ECO:0007669"/>
    <property type="project" value="UniProtKB-KW"/>
</dbReference>
<reference evidence="10 11" key="1">
    <citation type="submission" date="2016-11" db="EMBL/GenBank/DDBJ databases">
        <authorList>
            <person name="Jaros S."/>
            <person name="Januszkiewicz K."/>
            <person name="Wedrychowicz H."/>
        </authorList>
    </citation>
    <scope>NUCLEOTIDE SEQUENCE [LARGE SCALE GENOMIC DNA]</scope>
    <source>
        <strain evidence="10 11">DSM 2631</strain>
    </source>
</reference>
<name>A0A1M4SS18_9CLOT</name>
<dbReference type="EMBL" id="FQVM01000001">
    <property type="protein sequence ID" value="SHE34986.1"/>
    <property type="molecule type" value="Genomic_DNA"/>
</dbReference>
<dbReference type="InterPro" id="IPR017900">
    <property type="entry name" value="4Fe4S_Fe_S_CS"/>
</dbReference>
<dbReference type="InterPro" id="IPR017896">
    <property type="entry name" value="4Fe4S_Fe-S-bd"/>
</dbReference>
<evidence type="ECO:0000313" key="11">
    <source>
        <dbReference type="Proteomes" id="UP000184035"/>
    </source>
</evidence>
<dbReference type="SUPFAM" id="SSF54862">
    <property type="entry name" value="4Fe-4S ferredoxins"/>
    <property type="match status" value="1"/>
</dbReference>
<gene>
    <name evidence="10" type="ORF">SAMN05443638_101145</name>
</gene>
<evidence type="ECO:0000256" key="7">
    <source>
        <dbReference type="ARBA" id="ARBA00023004"/>
    </source>
</evidence>
<keyword evidence="5" id="KW-0671">Queuosine biosynthesis</keyword>
<sequence>MIRNNIENFCRGLGLDLIGFVRCREFIELRDFLLDRKKLNLENPFEEEILEKRINPLQYLNEGKTIISIAFPYLHNYEYKENGFSVYTRGEDYHKVVNSYLEKICGFIETLGGKAERFVDSNPLPERYIAYLSGIGFIGKNNMLITKQYGSYVFLGEIITDLVMESYDDDGKHLEDLLKFKECGICDLCYKNCPTKSINKNKKNSNICLSFITQKKDIDDKWFNILNGRIFGCDTCQKVCPFNKYIKYSGIKEFYPLDFMNENLTDKLITITKGDFNKSIKLTSCGWRGKNVLSRNSIIRKYALSKEEIEEGIYNMKFQSSYLEEYKNRILDLSKTE</sequence>
<evidence type="ECO:0000256" key="6">
    <source>
        <dbReference type="ARBA" id="ARBA00023002"/>
    </source>
</evidence>
<evidence type="ECO:0000259" key="9">
    <source>
        <dbReference type="PROSITE" id="PS51379"/>
    </source>
</evidence>
<dbReference type="OrthoDB" id="9784571at2"/>
<feature type="domain" description="4Fe-4S ferredoxin-type" evidence="9">
    <location>
        <begin position="174"/>
        <end position="203"/>
    </location>
</feature>
<dbReference type="RefSeq" id="WP_072892305.1">
    <property type="nucleotide sequence ID" value="NZ_FQVM01000001.1"/>
</dbReference>
<dbReference type="PANTHER" id="PTHR30002:SF4">
    <property type="entry name" value="EPOXYQUEUOSINE REDUCTASE"/>
    <property type="match status" value="1"/>
</dbReference>
<evidence type="ECO:0000256" key="2">
    <source>
        <dbReference type="ARBA" id="ARBA00022490"/>
    </source>
</evidence>
<dbReference type="InterPro" id="IPR004453">
    <property type="entry name" value="QueG"/>
</dbReference>
<keyword evidence="4" id="KW-0479">Metal-binding</keyword>
<dbReference type="PROSITE" id="PS00198">
    <property type="entry name" value="4FE4S_FER_1"/>
    <property type="match status" value="1"/>
</dbReference>
<evidence type="ECO:0000313" key="10">
    <source>
        <dbReference type="EMBL" id="SHE34986.1"/>
    </source>
</evidence>
<evidence type="ECO:0000256" key="1">
    <source>
        <dbReference type="ARBA" id="ARBA00022485"/>
    </source>
</evidence>
<dbReference type="PROSITE" id="PS51379">
    <property type="entry name" value="4FE4S_FER_2"/>
    <property type="match status" value="1"/>
</dbReference>
<dbReference type="Pfam" id="PF13484">
    <property type="entry name" value="Fer4_16"/>
    <property type="match status" value="1"/>
</dbReference>
<dbReference type="Proteomes" id="UP000184035">
    <property type="component" value="Unassembled WGS sequence"/>
</dbReference>
<keyword evidence="1" id="KW-0004">4Fe-4S</keyword>
<keyword evidence="11" id="KW-1185">Reference proteome</keyword>
<dbReference type="GO" id="GO:0051539">
    <property type="term" value="F:4 iron, 4 sulfur cluster binding"/>
    <property type="evidence" value="ECO:0007669"/>
    <property type="project" value="UniProtKB-KW"/>
</dbReference>
<dbReference type="NCBIfam" id="TIGR00276">
    <property type="entry name" value="tRNA epoxyqueuosine(34) reductase QueG"/>
    <property type="match status" value="1"/>
</dbReference>
<dbReference type="Gene3D" id="3.30.70.3270">
    <property type="match status" value="1"/>
</dbReference>
<evidence type="ECO:0000256" key="5">
    <source>
        <dbReference type="ARBA" id="ARBA00022785"/>
    </source>
</evidence>
<dbReference type="GO" id="GO:0008616">
    <property type="term" value="P:tRNA queuosine(34) biosynthetic process"/>
    <property type="evidence" value="ECO:0007669"/>
    <property type="project" value="UniProtKB-KW"/>
</dbReference>
<keyword evidence="8" id="KW-0411">Iron-sulfur</keyword>
<dbReference type="PANTHER" id="PTHR30002">
    <property type="entry name" value="EPOXYQUEUOSINE REDUCTASE"/>
    <property type="match status" value="1"/>
</dbReference>
<evidence type="ECO:0000256" key="3">
    <source>
        <dbReference type="ARBA" id="ARBA00022694"/>
    </source>
</evidence>
<keyword evidence="6" id="KW-0560">Oxidoreductase</keyword>
<dbReference type="GO" id="GO:0052693">
    <property type="term" value="F:epoxyqueuosine reductase activity"/>
    <property type="evidence" value="ECO:0007669"/>
    <property type="project" value="TreeGrafter"/>
</dbReference>
<protein>
    <submittedName>
        <fullName evidence="10">Epoxyqueuosine reductase</fullName>
    </submittedName>
</protein>
<evidence type="ECO:0000256" key="8">
    <source>
        <dbReference type="ARBA" id="ARBA00023014"/>
    </source>
</evidence>
<keyword evidence="7" id="KW-0408">Iron</keyword>
<accession>A0A1M4SS18</accession>
<keyword evidence="3" id="KW-0819">tRNA processing</keyword>
<dbReference type="STRING" id="1533.SAMN05443638_101145"/>
<dbReference type="Pfam" id="PF08331">
    <property type="entry name" value="QueG_DUF1730"/>
    <property type="match status" value="1"/>
</dbReference>
<dbReference type="AlphaFoldDB" id="A0A1M4SS18"/>
<dbReference type="InterPro" id="IPR013542">
    <property type="entry name" value="QueG_DUF1730"/>
</dbReference>
<keyword evidence="2" id="KW-0963">Cytoplasm</keyword>
<proteinExistence type="predicted"/>
<organism evidence="10 11">
    <name type="scientific">Clostridium fallax</name>
    <dbReference type="NCBI Taxonomy" id="1533"/>
    <lineage>
        <taxon>Bacteria</taxon>
        <taxon>Bacillati</taxon>
        <taxon>Bacillota</taxon>
        <taxon>Clostridia</taxon>
        <taxon>Eubacteriales</taxon>
        <taxon>Clostridiaceae</taxon>
        <taxon>Clostridium</taxon>
    </lineage>
</organism>
<evidence type="ECO:0000256" key="4">
    <source>
        <dbReference type="ARBA" id="ARBA00022723"/>
    </source>
</evidence>